<reference evidence="4" key="1">
    <citation type="journal article" date="2019" name="Int. J. Syst. Evol. Microbiol.">
        <title>The Global Catalogue of Microorganisms (GCM) 10K type strain sequencing project: providing services to taxonomists for standard genome sequencing and annotation.</title>
        <authorList>
            <consortium name="The Broad Institute Genomics Platform"/>
            <consortium name="The Broad Institute Genome Sequencing Center for Infectious Disease"/>
            <person name="Wu L."/>
            <person name="Ma J."/>
        </authorList>
    </citation>
    <scope>NUCLEOTIDE SEQUENCE [LARGE SCALE GENOMIC DNA]</scope>
    <source>
        <strain evidence="4">JCM 17687</strain>
    </source>
</reference>
<dbReference type="Proteomes" id="UP001500427">
    <property type="component" value="Unassembled WGS sequence"/>
</dbReference>
<keyword evidence="2" id="KW-1133">Transmembrane helix</keyword>
<evidence type="ECO:0008006" key="5">
    <source>
        <dbReference type="Google" id="ProtNLM"/>
    </source>
</evidence>
<evidence type="ECO:0000313" key="4">
    <source>
        <dbReference type="Proteomes" id="UP001500427"/>
    </source>
</evidence>
<feature type="transmembrane region" description="Helical" evidence="2">
    <location>
        <begin position="96"/>
        <end position="118"/>
    </location>
</feature>
<keyword evidence="2" id="KW-0472">Membrane</keyword>
<dbReference type="RefSeq" id="WP_345507260.1">
    <property type="nucleotide sequence ID" value="NZ_BAABIW010000014.1"/>
</dbReference>
<evidence type="ECO:0000256" key="2">
    <source>
        <dbReference type="SAM" id="Phobius"/>
    </source>
</evidence>
<keyword evidence="4" id="KW-1185">Reference proteome</keyword>
<feature type="region of interest" description="Disordered" evidence="1">
    <location>
        <begin position="161"/>
        <end position="182"/>
    </location>
</feature>
<evidence type="ECO:0000313" key="3">
    <source>
        <dbReference type="EMBL" id="GAA5025942.1"/>
    </source>
</evidence>
<keyword evidence="2" id="KW-0812">Transmembrane</keyword>
<feature type="compositionally biased region" description="Low complexity" evidence="1">
    <location>
        <begin position="1"/>
        <end position="33"/>
    </location>
</feature>
<name>A0ABP9JB01_9MICO</name>
<proteinExistence type="predicted"/>
<comment type="caution">
    <text evidence="3">The sequence shown here is derived from an EMBL/GenBank/DDBJ whole genome shotgun (WGS) entry which is preliminary data.</text>
</comment>
<feature type="region of interest" description="Disordered" evidence="1">
    <location>
        <begin position="1"/>
        <end position="58"/>
    </location>
</feature>
<dbReference type="Pfam" id="PF07332">
    <property type="entry name" value="Phage_holin_3_6"/>
    <property type="match status" value="1"/>
</dbReference>
<evidence type="ECO:0000256" key="1">
    <source>
        <dbReference type="SAM" id="MobiDB-lite"/>
    </source>
</evidence>
<accession>A0ABP9JB01</accession>
<protein>
    <recommendedName>
        <fullName evidence="5">Superfamily III holin-X</fullName>
    </recommendedName>
</protein>
<sequence length="182" mass="18809">MSTRPDAPGAAGPYAAADPAVTTVPPVSAAVPTEGGDEDFVTAARPDRESSHEKAEHASIGDLVGDISQGLSTLLRQEVELAKAELKQTTSRAGKAAGMFGGAAVAGWMALLFLSLAVWEWLASALDSRAWAAVIVMAVWGVVAGVLAAVGRRTTQQIQGLPRTAETAARVPHALKGNEETR</sequence>
<dbReference type="EMBL" id="BAABIW010000014">
    <property type="protein sequence ID" value="GAA5025942.1"/>
    <property type="molecule type" value="Genomic_DNA"/>
</dbReference>
<dbReference type="InterPro" id="IPR009937">
    <property type="entry name" value="Phage_holin_3_6"/>
</dbReference>
<feature type="compositionally biased region" description="Basic and acidic residues" evidence="1">
    <location>
        <begin position="45"/>
        <end position="58"/>
    </location>
</feature>
<organism evidence="3 4">
    <name type="scientific">Terrabacter aeriphilus</name>
    <dbReference type="NCBI Taxonomy" id="515662"/>
    <lineage>
        <taxon>Bacteria</taxon>
        <taxon>Bacillati</taxon>
        <taxon>Actinomycetota</taxon>
        <taxon>Actinomycetes</taxon>
        <taxon>Micrococcales</taxon>
        <taxon>Intrasporangiaceae</taxon>
        <taxon>Terrabacter</taxon>
    </lineage>
</organism>
<gene>
    <name evidence="3" type="ORF">GCM10023258_19280</name>
</gene>
<feature type="transmembrane region" description="Helical" evidence="2">
    <location>
        <begin position="130"/>
        <end position="150"/>
    </location>
</feature>